<evidence type="ECO:0000313" key="1">
    <source>
        <dbReference type="EMBL" id="PVV01620.1"/>
    </source>
</evidence>
<dbReference type="AlphaFoldDB" id="A0A2T9ZAP3"/>
<evidence type="ECO:0000313" key="2">
    <source>
        <dbReference type="Proteomes" id="UP000245609"/>
    </source>
</evidence>
<gene>
    <name evidence="1" type="ORF">BB560_003953</name>
</gene>
<name>A0A2T9ZAP3_9FUNG</name>
<accession>A0A2T9ZAP3</accession>
<reference evidence="1 2" key="1">
    <citation type="journal article" date="2018" name="MBio">
        <title>Comparative Genomics Reveals the Core Gene Toolbox for the Fungus-Insect Symbiosis.</title>
        <authorList>
            <person name="Wang Y."/>
            <person name="Stata M."/>
            <person name="Wang W."/>
            <person name="Stajich J.E."/>
            <person name="White M.M."/>
            <person name="Moncalvo J.M."/>
        </authorList>
    </citation>
    <scope>NUCLEOTIDE SEQUENCE [LARGE SCALE GENOMIC DNA]</scope>
    <source>
        <strain evidence="1 2">SC-DP-2</strain>
    </source>
</reference>
<dbReference type="EMBL" id="MBFS01000937">
    <property type="protein sequence ID" value="PVV01620.1"/>
    <property type="molecule type" value="Genomic_DNA"/>
</dbReference>
<feature type="non-terminal residue" evidence="1">
    <location>
        <position position="1"/>
    </location>
</feature>
<protein>
    <submittedName>
        <fullName evidence="1">Uncharacterized protein</fullName>
    </submittedName>
</protein>
<keyword evidence="2" id="KW-1185">Reference proteome</keyword>
<organism evidence="1 2">
    <name type="scientific">Smittium megazygosporum</name>
    <dbReference type="NCBI Taxonomy" id="133381"/>
    <lineage>
        <taxon>Eukaryota</taxon>
        <taxon>Fungi</taxon>
        <taxon>Fungi incertae sedis</taxon>
        <taxon>Zoopagomycota</taxon>
        <taxon>Kickxellomycotina</taxon>
        <taxon>Harpellomycetes</taxon>
        <taxon>Harpellales</taxon>
        <taxon>Legeriomycetaceae</taxon>
        <taxon>Smittium</taxon>
    </lineage>
</organism>
<dbReference type="Proteomes" id="UP000245609">
    <property type="component" value="Unassembled WGS sequence"/>
</dbReference>
<comment type="caution">
    <text evidence="1">The sequence shown here is derived from an EMBL/GenBank/DDBJ whole genome shotgun (WGS) entry which is preliminary data.</text>
</comment>
<sequence>TKVPIIKIHNSVCTPKIGGHPYFVRRFSSVKLFCILDTDISKMFNSHKSSMVDVMTGDSYSFCDVPLHVLFSH</sequence>
<proteinExistence type="predicted"/>